<dbReference type="Proteomes" id="UP000430692">
    <property type="component" value="Unassembled WGS sequence"/>
</dbReference>
<feature type="transmembrane region" description="Helical" evidence="1">
    <location>
        <begin position="434"/>
        <end position="452"/>
    </location>
</feature>
<accession>A0A6I4VRG3</accession>
<dbReference type="SUPFAM" id="SSF53187">
    <property type="entry name" value="Zn-dependent exopeptidases"/>
    <property type="match status" value="1"/>
</dbReference>
<sequence length="569" mass="62800">MSRTISIILMCIVLVIGIGLGAQLFLPPTPPDKSDVHYPSYKQMMINLKAMTVVPHPSGSKELESVRAYLLEQIRAMGLKATIDKVTYTVDDVKADLIERKGAPDFKNMPPINGVSAEEGFMNTIREKAHFDKNDKLVLQNILVKMDAPKTDRGILLMAHYDSEPETPGAADDMLSVVAMLEAIRKHAGNPSLKSDIYFLFTDGEEVGTLGAKSFVQSHPELLNKIDLVFNFEARGSRGPLLMFETSDRNLDAVNYLQSASSRPLSSSFLTALYHQMPNDTDLTRFLKAGYSGLNFAAAQGAENYGRETDTIENLDLGTAYHYLLTALEVVDHASQVPFKEGRKQDSLFFSLSPSYLMIMSNSTSYILSLVAVVLAIWWMILQIRQGSFRLRTMMTGTGWLLGVMVGAALLSWGIVAGVTQVMQLGESTNNDNAFFSIFFLMSICTLIAGIIRARKLSLREALAGFLPLHLLLIVGCLVLFQEISYLFSLSTLGILAVALLDRYKIGRWIASVVVGTTIVFLYMPVCWLIYVLLMLPFTPVSVAISVIPISIVSALFITKDTLVLKSCE</sequence>
<keyword evidence="3" id="KW-0378">Hydrolase</keyword>
<dbReference type="PANTHER" id="PTHR12147">
    <property type="entry name" value="METALLOPEPTIDASE M28 FAMILY MEMBER"/>
    <property type="match status" value="1"/>
</dbReference>
<feature type="transmembrane region" description="Helical" evidence="1">
    <location>
        <begin position="356"/>
        <end position="379"/>
    </location>
</feature>
<gene>
    <name evidence="3" type="ORF">GSM42_11075</name>
</gene>
<dbReference type="PANTHER" id="PTHR12147:SF26">
    <property type="entry name" value="PEPTIDASE M28 DOMAIN-CONTAINING PROTEIN"/>
    <property type="match status" value="1"/>
</dbReference>
<organism evidence="3 4">
    <name type="scientific">Shimazuella alba</name>
    <dbReference type="NCBI Taxonomy" id="2690964"/>
    <lineage>
        <taxon>Bacteria</taxon>
        <taxon>Bacillati</taxon>
        <taxon>Bacillota</taxon>
        <taxon>Bacilli</taxon>
        <taxon>Bacillales</taxon>
        <taxon>Thermoactinomycetaceae</taxon>
        <taxon>Shimazuella</taxon>
    </lineage>
</organism>
<dbReference type="InterPro" id="IPR007484">
    <property type="entry name" value="Peptidase_M28"/>
</dbReference>
<keyword evidence="1" id="KW-0472">Membrane</keyword>
<evidence type="ECO:0000256" key="1">
    <source>
        <dbReference type="SAM" id="Phobius"/>
    </source>
</evidence>
<feature type="domain" description="Peptidase M28" evidence="2">
    <location>
        <begin position="141"/>
        <end position="330"/>
    </location>
</feature>
<dbReference type="GO" id="GO:0008235">
    <property type="term" value="F:metalloexopeptidase activity"/>
    <property type="evidence" value="ECO:0007669"/>
    <property type="project" value="InterPro"/>
</dbReference>
<name>A0A6I4VRG3_9BACL</name>
<reference evidence="3 4" key="1">
    <citation type="submission" date="2019-12" db="EMBL/GenBank/DDBJ databases">
        <title>Whole-genome analyses of novel actinobacteria.</title>
        <authorList>
            <person name="Sahin N."/>
            <person name="Saygin H."/>
        </authorList>
    </citation>
    <scope>NUCLEOTIDE SEQUENCE [LARGE SCALE GENOMIC DNA]</scope>
    <source>
        <strain evidence="3 4">KC615</strain>
    </source>
</reference>
<proteinExistence type="predicted"/>
<feature type="transmembrane region" description="Helical" evidence="1">
    <location>
        <begin position="400"/>
        <end position="422"/>
    </location>
</feature>
<keyword evidence="4" id="KW-1185">Reference proteome</keyword>
<dbReference type="EMBL" id="WUUL01000006">
    <property type="protein sequence ID" value="MXQ54247.1"/>
    <property type="molecule type" value="Genomic_DNA"/>
</dbReference>
<dbReference type="AlphaFoldDB" id="A0A6I4VRG3"/>
<evidence type="ECO:0000313" key="4">
    <source>
        <dbReference type="Proteomes" id="UP000430692"/>
    </source>
</evidence>
<dbReference type="InterPro" id="IPR045175">
    <property type="entry name" value="M28_fam"/>
</dbReference>
<feature type="transmembrane region" description="Helical" evidence="1">
    <location>
        <begin position="511"/>
        <end position="534"/>
    </location>
</feature>
<protein>
    <submittedName>
        <fullName evidence="3">M20/M25/M40 family metallo-hydrolase</fullName>
    </submittedName>
</protein>
<evidence type="ECO:0000313" key="3">
    <source>
        <dbReference type="EMBL" id="MXQ54247.1"/>
    </source>
</evidence>
<comment type="caution">
    <text evidence="3">The sequence shown here is derived from an EMBL/GenBank/DDBJ whole genome shotgun (WGS) entry which is preliminary data.</text>
</comment>
<keyword evidence="1" id="KW-0812">Transmembrane</keyword>
<feature type="transmembrane region" description="Helical" evidence="1">
    <location>
        <begin position="540"/>
        <end position="559"/>
    </location>
</feature>
<keyword evidence="1" id="KW-1133">Transmembrane helix</keyword>
<feature type="transmembrane region" description="Helical" evidence="1">
    <location>
        <begin position="464"/>
        <end position="481"/>
    </location>
</feature>
<dbReference type="Gene3D" id="3.40.630.10">
    <property type="entry name" value="Zn peptidases"/>
    <property type="match status" value="1"/>
</dbReference>
<dbReference type="GO" id="GO:0006508">
    <property type="term" value="P:proteolysis"/>
    <property type="evidence" value="ECO:0007669"/>
    <property type="project" value="InterPro"/>
</dbReference>
<evidence type="ECO:0000259" key="2">
    <source>
        <dbReference type="Pfam" id="PF04389"/>
    </source>
</evidence>
<feature type="transmembrane region" description="Helical" evidence="1">
    <location>
        <begin position="487"/>
        <end position="504"/>
    </location>
</feature>
<dbReference type="RefSeq" id="WP_160801601.1">
    <property type="nucleotide sequence ID" value="NZ_WUUL01000006.1"/>
</dbReference>
<dbReference type="Pfam" id="PF04389">
    <property type="entry name" value="Peptidase_M28"/>
    <property type="match status" value="1"/>
</dbReference>